<reference evidence="2" key="1">
    <citation type="submission" date="2020-06" db="EMBL/GenBank/DDBJ databases">
        <authorList>
            <person name="Li T."/>
            <person name="Hu X."/>
            <person name="Zhang T."/>
            <person name="Song X."/>
            <person name="Zhang H."/>
            <person name="Dai N."/>
            <person name="Sheng W."/>
            <person name="Hou X."/>
            <person name="Wei L."/>
        </authorList>
    </citation>
    <scope>NUCLEOTIDE SEQUENCE</scope>
    <source>
        <strain evidence="2">3651</strain>
        <tissue evidence="2">Leaf</tissue>
    </source>
</reference>
<evidence type="ECO:0000256" key="1">
    <source>
        <dbReference type="SAM" id="MobiDB-lite"/>
    </source>
</evidence>
<protein>
    <submittedName>
        <fullName evidence="2">Uncharacterized protein</fullName>
    </submittedName>
</protein>
<evidence type="ECO:0000313" key="3">
    <source>
        <dbReference type="Proteomes" id="UP001293254"/>
    </source>
</evidence>
<proteinExistence type="predicted"/>
<gene>
    <name evidence="2" type="ORF">Salat_2765400</name>
</gene>
<organism evidence="2 3">
    <name type="scientific">Sesamum alatum</name>
    <dbReference type="NCBI Taxonomy" id="300844"/>
    <lineage>
        <taxon>Eukaryota</taxon>
        <taxon>Viridiplantae</taxon>
        <taxon>Streptophyta</taxon>
        <taxon>Embryophyta</taxon>
        <taxon>Tracheophyta</taxon>
        <taxon>Spermatophyta</taxon>
        <taxon>Magnoliopsida</taxon>
        <taxon>eudicotyledons</taxon>
        <taxon>Gunneridae</taxon>
        <taxon>Pentapetalae</taxon>
        <taxon>asterids</taxon>
        <taxon>lamiids</taxon>
        <taxon>Lamiales</taxon>
        <taxon>Pedaliaceae</taxon>
        <taxon>Sesamum</taxon>
    </lineage>
</organism>
<dbReference type="EMBL" id="JACGWO010000012">
    <property type="protein sequence ID" value="KAK4413528.1"/>
    <property type="molecule type" value="Genomic_DNA"/>
</dbReference>
<reference evidence="2" key="2">
    <citation type="journal article" date="2024" name="Plant">
        <title>Genomic evolution and insights into agronomic trait innovations of Sesamum species.</title>
        <authorList>
            <person name="Miao H."/>
            <person name="Wang L."/>
            <person name="Qu L."/>
            <person name="Liu H."/>
            <person name="Sun Y."/>
            <person name="Le M."/>
            <person name="Wang Q."/>
            <person name="Wei S."/>
            <person name="Zheng Y."/>
            <person name="Lin W."/>
            <person name="Duan Y."/>
            <person name="Cao H."/>
            <person name="Xiong S."/>
            <person name="Wang X."/>
            <person name="Wei L."/>
            <person name="Li C."/>
            <person name="Ma Q."/>
            <person name="Ju M."/>
            <person name="Zhao R."/>
            <person name="Li G."/>
            <person name="Mu C."/>
            <person name="Tian Q."/>
            <person name="Mei H."/>
            <person name="Zhang T."/>
            <person name="Gao T."/>
            <person name="Zhang H."/>
        </authorList>
    </citation>
    <scope>NUCLEOTIDE SEQUENCE</scope>
    <source>
        <strain evidence="2">3651</strain>
    </source>
</reference>
<dbReference type="AlphaFoldDB" id="A0AAE1XKL0"/>
<evidence type="ECO:0000313" key="2">
    <source>
        <dbReference type="EMBL" id="KAK4413528.1"/>
    </source>
</evidence>
<keyword evidence="3" id="KW-1185">Reference proteome</keyword>
<name>A0AAE1XKL0_9LAMI</name>
<feature type="compositionally biased region" description="Low complexity" evidence="1">
    <location>
        <begin position="168"/>
        <end position="180"/>
    </location>
</feature>
<feature type="region of interest" description="Disordered" evidence="1">
    <location>
        <begin position="139"/>
        <end position="189"/>
    </location>
</feature>
<comment type="caution">
    <text evidence="2">The sequence shown here is derived from an EMBL/GenBank/DDBJ whole genome shotgun (WGS) entry which is preliminary data.</text>
</comment>
<sequence>MQQNKHAKCYCNAYEDLWEQLYILFDRPNNAQDDVIDVDRFYLNVPARQEGWMVFPPPPVIEAPADVPANEAALDAPTNEAVPVDPVHEVRPSELPNEALHDEPVSTATGIPPPVLFIYDSSDSSSSMWKILEEYHASDSSADSILPPPGVPLAMSKRAKIAHPSPPSQKSSGASSSTKSNATPIKKHE</sequence>
<dbReference type="Proteomes" id="UP001293254">
    <property type="component" value="Unassembled WGS sequence"/>
</dbReference>
<accession>A0AAE1XKL0</accession>